<gene>
    <name evidence="1" type="ORF">H5410_058484</name>
</gene>
<dbReference type="EMBL" id="JACXVP010000011">
    <property type="protein sequence ID" value="KAG5578350.1"/>
    <property type="molecule type" value="Genomic_DNA"/>
</dbReference>
<proteinExistence type="predicted"/>
<dbReference type="AlphaFoldDB" id="A0A9J5WTS4"/>
<name>A0A9J5WTS4_SOLCO</name>
<accession>A0A9J5WTS4</accession>
<evidence type="ECO:0000313" key="1">
    <source>
        <dbReference type="EMBL" id="KAG5578350.1"/>
    </source>
</evidence>
<dbReference type="OrthoDB" id="1304365at2759"/>
<comment type="caution">
    <text evidence="1">The sequence shown here is derived from an EMBL/GenBank/DDBJ whole genome shotgun (WGS) entry which is preliminary data.</text>
</comment>
<dbReference type="Gene3D" id="2.40.50.140">
    <property type="entry name" value="Nucleic acid-binding proteins"/>
    <property type="match status" value="1"/>
</dbReference>
<dbReference type="InterPro" id="IPR012340">
    <property type="entry name" value="NA-bd_OB-fold"/>
</dbReference>
<reference evidence="1 2" key="1">
    <citation type="submission" date="2020-09" db="EMBL/GenBank/DDBJ databases">
        <title>De no assembly of potato wild relative species, Solanum commersonii.</title>
        <authorList>
            <person name="Cho K."/>
        </authorList>
    </citation>
    <scope>NUCLEOTIDE SEQUENCE [LARGE SCALE GENOMIC DNA]</scope>
    <source>
        <strain evidence="1">LZ3.2</strain>
        <tissue evidence="1">Leaf</tissue>
    </source>
</reference>
<keyword evidence="2" id="KW-1185">Reference proteome</keyword>
<sequence>MFIVLIPPPLCTTLGTKIQATLFNKHLKTWKDSFKQNKSYYIAKGCLDRVNPNYYSVQKKVEFAFTDNTIIKATDIEVSTQRFSVGFVSLDHVDKLPNDAILVSMNSLIEKEYSKRREIVVTNEQYVLKMPKVPSI</sequence>
<organism evidence="1 2">
    <name type="scientific">Solanum commersonii</name>
    <name type="common">Commerson's wild potato</name>
    <name type="synonym">Commerson's nightshade</name>
    <dbReference type="NCBI Taxonomy" id="4109"/>
    <lineage>
        <taxon>Eukaryota</taxon>
        <taxon>Viridiplantae</taxon>
        <taxon>Streptophyta</taxon>
        <taxon>Embryophyta</taxon>
        <taxon>Tracheophyta</taxon>
        <taxon>Spermatophyta</taxon>
        <taxon>Magnoliopsida</taxon>
        <taxon>eudicotyledons</taxon>
        <taxon>Gunneridae</taxon>
        <taxon>Pentapetalae</taxon>
        <taxon>asterids</taxon>
        <taxon>lamiids</taxon>
        <taxon>Solanales</taxon>
        <taxon>Solanaceae</taxon>
        <taxon>Solanoideae</taxon>
        <taxon>Solaneae</taxon>
        <taxon>Solanum</taxon>
    </lineage>
</organism>
<evidence type="ECO:0000313" key="2">
    <source>
        <dbReference type="Proteomes" id="UP000824120"/>
    </source>
</evidence>
<protein>
    <submittedName>
        <fullName evidence="1">Uncharacterized protein</fullName>
    </submittedName>
</protein>
<dbReference type="Proteomes" id="UP000824120">
    <property type="component" value="Chromosome 11"/>
</dbReference>